<dbReference type="CDD" id="cd06093">
    <property type="entry name" value="PX_domain"/>
    <property type="match status" value="1"/>
</dbReference>
<proteinExistence type="predicted"/>
<dbReference type="EMBL" id="JNBR01000648">
    <property type="protein sequence ID" value="OQR90256.1"/>
    <property type="molecule type" value="Genomic_DNA"/>
</dbReference>
<dbReference type="InterPro" id="IPR036871">
    <property type="entry name" value="PX_dom_sf"/>
</dbReference>
<keyword evidence="3" id="KW-1185">Reference proteome</keyword>
<name>A0A1V9YWY2_ACHHY</name>
<dbReference type="SUPFAM" id="SSF64268">
    <property type="entry name" value="PX domain"/>
    <property type="match status" value="1"/>
</dbReference>
<organism evidence="2 3">
    <name type="scientific">Achlya hypogyna</name>
    <name type="common">Oomycete</name>
    <name type="synonym">Protoachlya hypogyna</name>
    <dbReference type="NCBI Taxonomy" id="1202772"/>
    <lineage>
        <taxon>Eukaryota</taxon>
        <taxon>Sar</taxon>
        <taxon>Stramenopiles</taxon>
        <taxon>Oomycota</taxon>
        <taxon>Saprolegniomycetes</taxon>
        <taxon>Saprolegniales</taxon>
        <taxon>Achlyaceae</taxon>
        <taxon>Achlya</taxon>
    </lineage>
</organism>
<dbReference type="Pfam" id="PF00787">
    <property type="entry name" value="PX"/>
    <property type="match status" value="1"/>
</dbReference>
<gene>
    <name evidence="2" type="ORF">ACHHYP_05675</name>
</gene>
<evidence type="ECO:0000313" key="3">
    <source>
        <dbReference type="Proteomes" id="UP000243579"/>
    </source>
</evidence>
<feature type="domain" description="PX" evidence="1">
    <location>
        <begin position="1"/>
        <end position="128"/>
    </location>
</feature>
<comment type="caution">
    <text evidence="2">The sequence shown here is derived from an EMBL/GenBank/DDBJ whole genome shotgun (WGS) entry which is preliminary data.</text>
</comment>
<dbReference type="AlphaFoldDB" id="A0A1V9YWY2"/>
<sequence length="166" mass="18302">MPARPTCALRITKHSPTKTRPATSGPVQFHILVEELVHVGRRNKTYVVCKRFKQFEQLRTDLVATGFVVPSLPVTGPAMSLWMVWSKDEALSHRAAGLQRLLDAINASDAMQASDAFRAFVGESPDQKRGYTSLSGYSTTSEASFNSLDLSRSSSLSQHDRRAHAV</sequence>
<evidence type="ECO:0000313" key="2">
    <source>
        <dbReference type="EMBL" id="OQR90256.1"/>
    </source>
</evidence>
<evidence type="ECO:0000259" key="1">
    <source>
        <dbReference type="PROSITE" id="PS50195"/>
    </source>
</evidence>
<dbReference type="Proteomes" id="UP000243579">
    <property type="component" value="Unassembled WGS sequence"/>
</dbReference>
<reference evidence="2 3" key="1">
    <citation type="journal article" date="2014" name="Genome Biol. Evol.">
        <title>The secreted proteins of Achlya hypogyna and Thraustotheca clavata identify the ancestral oomycete secretome and reveal gene acquisitions by horizontal gene transfer.</title>
        <authorList>
            <person name="Misner I."/>
            <person name="Blouin N."/>
            <person name="Leonard G."/>
            <person name="Richards T.A."/>
            <person name="Lane C.E."/>
        </authorList>
    </citation>
    <scope>NUCLEOTIDE SEQUENCE [LARGE SCALE GENOMIC DNA]</scope>
    <source>
        <strain evidence="2 3">ATCC 48635</strain>
    </source>
</reference>
<dbReference type="InterPro" id="IPR001683">
    <property type="entry name" value="PX_dom"/>
</dbReference>
<protein>
    <recommendedName>
        <fullName evidence="1">PX domain-containing protein</fullName>
    </recommendedName>
</protein>
<dbReference type="Gene3D" id="3.30.1520.10">
    <property type="entry name" value="Phox-like domain"/>
    <property type="match status" value="1"/>
</dbReference>
<dbReference type="PROSITE" id="PS50195">
    <property type="entry name" value="PX"/>
    <property type="match status" value="1"/>
</dbReference>
<accession>A0A1V9YWY2</accession>
<dbReference type="OrthoDB" id="428895at2759"/>
<dbReference type="GO" id="GO:0035091">
    <property type="term" value="F:phosphatidylinositol binding"/>
    <property type="evidence" value="ECO:0007669"/>
    <property type="project" value="InterPro"/>
</dbReference>